<dbReference type="InterPro" id="IPR057736">
    <property type="entry name" value="SAF_PseI/NeuA/NeuB"/>
</dbReference>
<dbReference type="PROSITE" id="PS50844">
    <property type="entry name" value="AFP_LIKE"/>
    <property type="match status" value="1"/>
</dbReference>
<gene>
    <name evidence="2" type="ORF">A2160_02540</name>
</gene>
<dbReference type="Proteomes" id="UP000177006">
    <property type="component" value="Unassembled WGS sequence"/>
</dbReference>
<dbReference type="InterPro" id="IPR013132">
    <property type="entry name" value="PseI/NeuA/B-like_N"/>
</dbReference>
<dbReference type="GO" id="GO:0016051">
    <property type="term" value="P:carbohydrate biosynthetic process"/>
    <property type="evidence" value="ECO:0007669"/>
    <property type="project" value="InterPro"/>
</dbReference>
<dbReference type="PANTHER" id="PTHR42966">
    <property type="entry name" value="N-ACETYLNEURAMINATE SYNTHASE"/>
    <property type="match status" value="1"/>
</dbReference>
<dbReference type="InterPro" id="IPR013785">
    <property type="entry name" value="Aldolase_TIM"/>
</dbReference>
<organism evidence="2 3">
    <name type="scientific">Candidatus Beckwithbacteria bacterium RBG_13_42_9</name>
    <dbReference type="NCBI Taxonomy" id="1797457"/>
    <lineage>
        <taxon>Bacteria</taxon>
        <taxon>Candidatus Beckwithiibacteriota</taxon>
    </lineage>
</organism>
<dbReference type="NCBIfam" id="TIGR03586">
    <property type="entry name" value="PseI"/>
    <property type="match status" value="1"/>
</dbReference>
<evidence type="ECO:0000313" key="2">
    <source>
        <dbReference type="EMBL" id="OGD63339.1"/>
    </source>
</evidence>
<dbReference type="InterPro" id="IPR006190">
    <property type="entry name" value="SAF_AFP_Neu5Ac"/>
</dbReference>
<dbReference type="Pfam" id="PF08666">
    <property type="entry name" value="SAF"/>
    <property type="match status" value="1"/>
</dbReference>
<dbReference type="EMBL" id="MEZK01000010">
    <property type="protein sequence ID" value="OGD63339.1"/>
    <property type="molecule type" value="Genomic_DNA"/>
</dbReference>
<dbReference type="CDD" id="cd11615">
    <property type="entry name" value="SAF_NeuB_like"/>
    <property type="match status" value="1"/>
</dbReference>
<evidence type="ECO:0000259" key="1">
    <source>
        <dbReference type="PROSITE" id="PS50844"/>
    </source>
</evidence>
<reference evidence="2 3" key="1">
    <citation type="journal article" date="2016" name="Nat. Commun.">
        <title>Thousands of microbial genomes shed light on interconnected biogeochemical processes in an aquifer system.</title>
        <authorList>
            <person name="Anantharaman K."/>
            <person name="Brown C.T."/>
            <person name="Hug L.A."/>
            <person name="Sharon I."/>
            <person name="Castelle C.J."/>
            <person name="Probst A.J."/>
            <person name="Thomas B.C."/>
            <person name="Singh A."/>
            <person name="Wilkins M.J."/>
            <person name="Karaoz U."/>
            <person name="Brodie E.L."/>
            <person name="Williams K.H."/>
            <person name="Hubbard S.S."/>
            <person name="Banfield J.F."/>
        </authorList>
    </citation>
    <scope>NUCLEOTIDE SEQUENCE [LARGE SCALE GENOMIC DNA]</scope>
</reference>
<protein>
    <submittedName>
        <fullName evidence="2">Pseudaminic acid synthase</fullName>
    </submittedName>
</protein>
<accession>A0A1F5E7G4</accession>
<dbReference type="Gene3D" id="3.20.20.70">
    <property type="entry name" value="Aldolase class I"/>
    <property type="match status" value="1"/>
</dbReference>
<dbReference type="InterPro" id="IPR013974">
    <property type="entry name" value="SAF"/>
</dbReference>
<dbReference type="SUPFAM" id="SSF51269">
    <property type="entry name" value="AFP III-like domain"/>
    <property type="match status" value="1"/>
</dbReference>
<dbReference type="InterPro" id="IPR020030">
    <property type="entry name" value="Pseudaminic_synth_PseI"/>
</dbReference>
<dbReference type="PANTHER" id="PTHR42966:SF2">
    <property type="entry name" value="PSEUDAMINIC ACID SYNTHASE"/>
    <property type="match status" value="1"/>
</dbReference>
<name>A0A1F5E7G4_9BACT</name>
<comment type="caution">
    <text evidence="2">The sequence shown here is derived from an EMBL/GenBank/DDBJ whole genome shotgun (WGS) entry which is preliminary data.</text>
</comment>
<evidence type="ECO:0000313" key="3">
    <source>
        <dbReference type="Proteomes" id="UP000177006"/>
    </source>
</evidence>
<dbReference type="Gene3D" id="3.90.1210.10">
    <property type="entry name" value="Antifreeze-like/N-acetylneuraminic acid synthase C-terminal domain"/>
    <property type="match status" value="1"/>
</dbReference>
<dbReference type="InterPro" id="IPR036732">
    <property type="entry name" value="AFP_Neu5c_C_sf"/>
</dbReference>
<dbReference type="Pfam" id="PF03102">
    <property type="entry name" value="NeuB"/>
    <property type="match status" value="1"/>
</dbReference>
<dbReference type="AlphaFoldDB" id="A0A1F5E7G4"/>
<dbReference type="InterPro" id="IPR051690">
    <property type="entry name" value="PseI-like"/>
</dbReference>
<sequence length="346" mass="38802">MKIDKYIINDKSPVFIVAELSCNHRQDFSIAVKTIKAMKKAGADAVKVQTFTPETITFNGDHKYFQIKQGTIWDGTTLHKLYQEAYMPWEWQPKLKKIAENLGLIFFSTPVDETAVDFLDRMKVPAYKIGSFEIVDTPLVKYTASKGKPIIISTGIANLTDISIAVKTCRKAKNKQIALLKCTSAYPTPFNEVNLKTIPDLKNKFKCVIGLSDHTLTTSIPTAAISLGAKIIEKHFILDKKLGGPDAEFSLSPTEFKNMVNSVREVEKALGKVTYNLTAKMKKSREFAPSIFTTKDIKKGEALSEENIKTIRPGFGLAPRYWQDVLGKKARHNIKRGTPLSWKLIN</sequence>
<dbReference type="SMART" id="SM00858">
    <property type="entry name" value="SAF"/>
    <property type="match status" value="1"/>
</dbReference>
<proteinExistence type="predicted"/>
<dbReference type="STRING" id="1797457.A2160_02540"/>
<dbReference type="GO" id="GO:0047444">
    <property type="term" value="F:N-acylneuraminate-9-phosphate synthase activity"/>
    <property type="evidence" value="ECO:0007669"/>
    <property type="project" value="TreeGrafter"/>
</dbReference>
<dbReference type="SUPFAM" id="SSF51569">
    <property type="entry name" value="Aldolase"/>
    <property type="match status" value="1"/>
</dbReference>
<feature type="domain" description="AFP-like" evidence="1">
    <location>
        <begin position="290"/>
        <end position="346"/>
    </location>
</feature>